<sequence>MTTVQTSNSDAVRLLEAQRARKAAQEDALKLANRVQQLKKEEEKAAKRINETRKRAGEIHKLRKRNEDFRLEKEQFYAHKNRELAAQMENLMTSKRESEKRKQQAAEILARQKRELREATRADQMAHERMLAEQRLMERKVALGKKERVKKDHIVQRDRALSEKSQRIEENRKAYELRLAEELKEQSKKEKELQKLATMELELIEKLQKKQMEQRNAYEDLEVALGLRKPQERGGSRGNQQMTVQEQQLEPEEPDEAEVARQFGVLDVDGTGFINTSQLQQLMESLGIALNGAQLEQATMQLDKNNSGKISYGEFLLWWSG</sequence>
<dbReference type="SUPFAM" id="SSF47473">
    <property type="entry name" value="EF-hand"/>
    <property type="match status" value="1"/>
</dbReference>
<dbReference type="EMBL" id="HBFA01013511">
    <property type="protein sequence ID" value="CAD8661976.1"/>
    <property type="molecule type" value="Transcribed_RNA"/>
</dbReference>
<feature type="coiled-coil region" evidence="2">
    <location>
        <begin position="81"/>
        <end position="122"/>
    </location>
</feature>
<dbReference type="PROSITE" id="PS00018">
    <property type="entry name" value="EF_HAND_1"/>
    <property type="match status" value="1"/>
</dbReference>
<feature type="coiled-coil region" evidence="2">
    <location>
        <begin position="165"/>
        <end position="224"/>
    </location>
</feature>
<organism evidence="5">
    <name type="scientific">Pyramimonas obovata</name>
    <dbReference type="NCBI Taxonomy" id="1411642"/>
    <lineage>
        <taxon>Eukaryota</taxon>
        <taxon>Viridiplantae</taxon>
        <taxon>Chlorophyta</taxon>
        <taxon>Pyramimonadophyceae</taxon>
        <taxon>Pyramimonadales</taxon>
        <taxon>Pyramimonadaceae</taxon>
        <taxon>Pyramimonas</taxon>
        <taxon>Pyramimonas incertae sedis</taxon>
    </lineage>
</organism>
<keyword evidence="1" id="KW-0106">Calcium</keyword>
<dbReference type="InterPro" id="IPR018247">
    <property type="entry name" value="EF_Hand_1_Ca_BS"/>
</dbReference>
<keyword evidence="2" id="KW-0175">Coiled coil</keyword>
<feature type="coiled-coil region" evidence="2">
    <location>
        <begin position="14"/>
        <end position="55"/>
    </location>
</feature>
<evidence type="ECO:0000313" key="5">
    <source>
        <dbReference type="EMBL" id="CAD8661976.1"/>
    </source>
</evidence>
<proteinExistence type="predicted"/>
<dbReference type="CDD" id="cd00051">
    <property type="entry name" value="EFh"/>
    <property type="match status" value="1"/>
</dbReference>
<evidence type="ECO:0000256" key="2">
    <source>
        <dbReference type="SAM" id="Coils"/>
    </source>
</evidence>
<accession>A0A7S0R0L7</accession>
<dbReference type="GO" id="GO:0005509">
    <property type="term" value="F:calcium ion binding"/>
    <property type="evidence" value="ECO:0007669"/>
    <property type="project" value="InterPro"/>
</dbReference>
<protein>
    <recommendedName>
        <fullName evidence="4">EF-hand domain-containing protein</fullName>
    </recommendedName>
</protein>
<dbReference type="PROSITE" id="PS50222">
    <property type="entry name" value="EF_HAND_2"/>
    <property type="match status" value="1"/>
</dbReference>
<evidence type="ECO:0000256" key="3">
    <source>
        <dbReference type="SAM" id="MobiDB-lite"/>
    </source>
</evidence>
<reference evidence="5" key="1">
    <citation type="submission" date="2021-01" db="EMBL/GenBank/DDBJ databases">
        <authorList>
            <person name="Corre E."/>
            <person name="Pelletier E."/>
            <person name="Niang G."/>
            <person name="Scheremetjew M."/>
            <person name="Finn R."/>
            <person name="Kale V."/>
            <person name="Holt S."/>
            <person name="Cochrane G."/>
            <person name="Meng A."/>
            <person name="Brown T."/>
            <person name="Cohen L."/>
        </authorList>
    </citation>
    <scope>NUCLEOTIDE SEQUENCE</scope>
    <source>
        <strain evidence="5">CCMP722</strain>
    </source>
</reference>
<feature type="region of interest" description="Disordered" evidence="3">
    <location>
        <begin position="229"/>
        <end position="254"/>
    </location>
</feature>
<dbReference type="InterPro" id="IPR011992">
    <property type="entry name" value="EF-hand-dom_pair"/>
</dbReference>
<dbReference type="PANTHER" id="PTHR37473">
    <property type="entry name" value="EF-HAND DOMAIN-CONTAINING PROTEIN"/>
    <property type="match status" value="1"/>
</dbReference>
<feature type="domain" description="EF-hand" evidence="4">
    <location>
        <begin position="254"/>
        <end position="289"/>
    </location>
</feature>
<evidence type="ECO:0000256" key="1">
    <source>
        <dbReference type="ARBA" id="ARBA00022837"/>
    </source>
</evidence>
<dbReference type="InterPro" id="IPR002048">
    <property type="entry name" value="EF_hand_dom"/>
</dbReference>
<dbReference type="PANTHER" id="PTHR37473:SF1">
    <property type="entry name" value="EF-HAND DOMAIN-CONTAINING PROTEIN"/>
    <property type="match status" value="1"/>
</dbReference>
<name>A0A7S0R0L7_9CHLO</name>
<dbReference type="Gene3D" id="1.10.238.10">
    <property type="entry name" value="EF-hand"/>
    <property type="match status" value="1"/>
</dbReference>
<evidence type="ECO:0000259" key="4">
    <source>
        <dbReference type="PROSITE" id="PS50222"/>
    </source>
</evidence>
<dbReference type="Pfam" id="PF13499">
    <property type="entry name" value="EF-hand_7"/>
    <property type="match status" value="1"/>
</dbReference>
<gene>
    <name evidence="5" type="ORF">POBO1169_LOCUS7028</name>
</gene>
<dbReference type="AlphaFoldDB" id="A0A7S0R0L7"/>